<dbReference type="CDD" id="cd05018">
    <property type="entry name" value="CoxG"/>
    <property type="match status" value="1"/>
</dbReference>
<dbReference type="InterPro" id="IPR010419">
    <property type="entry name" value="CO_DH_gsu"/>
</dbReference>
<evidence type="ECO:0000313" key="1">
    <source>
        <dbReference type="EMBL" id="MBE1206084.1"/>
    </source>
</evidence>
<gene>
    <name evidence="1" type="ORF">IHE39_17445</name>
</gene>
<organism evidence="1 2">
    <name type="scientific">Aminobacter carboxidus</name>
    <dbReference type="NCBI Taxonomy" id="376165"/>
    <lineage>
        <taxon>Bacteria</taxon>
        <taxon>Pseudomonadati</taxon>
        <taxon>Pseudomonadota</taxon>
        <taxon>Alphaproteobacteria</taxon>
        <taxon>Hyphomicrobiales</taxon>
        <taxon>Phyllobacteriaceae</taxon>
        <taxon>Aminobacter</taxon>
    </lineage>
</organism>
<reference evidence="1 2" key="1">
    <citation type="submission" date="2020-09" db="EMBL/GenBank/DDBJ databases">
        <title>Draft Genome Sequence of Aminobacter carboxidus type strain DSM 1086, a soil Gram-negative carboxydobacterium.</title>
        <authorList>
            <person name="Turrini P."/>
            <person name="Tescari M."/>
            <person name="Artuso I."/>
            <person name="Lugli G.A."/>
            <person name="Frangipani E."/>
            <person name="Ventura M."/>
            <person name="Visca P."/>
        </authorList>
    </citation>
    <scope>NUCLEOTIDE SEQUENCE [LARGE SCALE GENOMIC DNA]</scope>
    <source>
        <strain evidence="1 2">DSM 1086</strain>
    </source>
</reference>
<name>A0ABR9GQX3_9HYPH</name>
<dbReference type="Pfam" id="PF06240">
    <property type="entry name" value="COXG"/>
    <property type="match status" value="1"/>
</dbReference>
<dbReference type="RefSeq" id="WP_192567364.1">
    <property type="nucleotide sequence ID" value="NZ_JACZEP010000005.1"/>
</dbReference>
<dbReference type="PANTHER" id="PTHR38588:SF1">
    <property type="entry name" value="BLL0334 PROTEIN"/>
    <property type="match status" value="1"/>
</dbReference>
<dbReference type="Gene3D" id="3.30.530.20">
    <property type="match status" value="1"/>
</dbReference>
<dbReference type="Proteomes" id="UP000598227">
    <property type="component" value="Unassembled WGS sequence"/>
</dbReference>
<accession>A0ABR9GQX3</accession>
<evidence type="ECO:0000313" key="2">
    <source>
        <dbReference type="Proteomes" id="UP000598227"/>
    </source>
</evidence>
<dbReference type="SUPFAM" id="SSF55961">
    <property type="entry name" value="Bet v1-like"/>
    <property type="match status" value="1"/>
</dbReference>
<proteinExistence type="predicted"/>
<sequence length="145" mass="15424">MQFSGTQRVDAPRENVWRALNDADVLKRCIPGCQELTQTSTTEMTAKVVLKIGPIKATFISGVSLRDFDPPNGYVIVGEGKGGVAGFAKGSARVRLESDGQATILHYEVKSEVGGKIAQLGARLIDSTAKKLAGEFLEAFGKVAV</sequence>
<dbReference type="InterPro" id="IPR023393">
    <property type="entry name" value="START-like_dom_sf"/>
</dbReference>
<comment type="caution">
    <text evidence="1">The sequence shown here is derived from an EMBL/GenBank/DDBJ whole genome shotgun (WGS) entry which is preliminary data.</text>
</comment>
<dbReference type="PANTHER" id="PTHR38588">
    <property type="entry name" value="BLL0334 PROTEIN"/>
    <property type="match status" value="1"/>
</dbReference>
<protein>
    <submittedName>
        <fullName evidence="1">Carbon monoxide dehydrogenase subunit G</fullName>
    </submittedName>
</protein>
<dbReference type="EMBL" id="JACZEP010000005">
    <property type="protein sequence ID" value="MBE1206084.1"/>
    <property type="molecule type" value="Genomic_DNA"/>
</dbReference>
<keyword evidence="2" id="KW-1185">Reference proteome</keyword>